<sequence length="167" mass="17706">MSGGGFVRLPDGSVIVALTLPVPREPHGAAAGAADAAAPGTRSRSGAGTRRSAATASGGRGGLLPASRRWSAFADEPHTVREATARRPGEEQRVRVLVHSRNRARALTRLRNLGLRAIYLRGNAEPPTADEVTAVLHHPEGLVWRAVPDDDRNSWRPIAALLRVTPA</sequence>
<feature type="region of interest" description="Disordered" evidence="1">
    <location>
        <begin position="27"/>
        <end position="90"/>
    </location>
</feature>
<gene>
    <name evidence="2" type="ORF">JW613_22185</name>
</gene>
<protein>
    <submittedName>
        <fullName evidence="2">Uncharacterized protein</fullName>
    </submittedName>
</protein>
<keyword evidence="3" id="KW-1185">Reference proteome</keyword>
<evidence type="ECO:0000313" key="2">
    <source>
        <dbReference type="EMBL" id="MBO8200987.1"/>
    </source>
</evidence>
<proteinExistence type="predicted"/>
<evidence type="ECO:0000313" key="3">
    <source>
        <dbReference type="Proteomes" id="UP000721954"/>
    </source>
</evidence>
<evidence type="ECO:0000256" key="1">
    <source>
        <dbReference type="SAM" id="MobiDB-lite"/>
    </source>
</evidence>
<organism evidence="2 3">
    <name type="scientific">Streptomyces smyrnaeus</name>
    <dbReference type="NCBI Taxonomy" id="1387713"/>
    <lineage>
        <taxon>Bacteria</taxon>
        <taxon>Bacillati</taxon>
        <taxon>Actinomycetota</taxon>
        <taxon>Actinomycetes</taxon>
        <taxon>Kitasatosporales</taxon>
        <taxon>Streptomycetaceae</taxon>
        <taxon>Streptomyces</taxon>
    </lineage>
</organism>
<feature type="compositionally biased region" description="Basic and acidic residues" evidence="1">
    <location>
        <begin position="75"/>
        <end position="90"/>
    </location>
</feature>
<reference evidence="2 3" key="1">
    <citation type="submission" date="2021-02" db="EMBL/GenBank/DDBJ databases">
        <title>Streptomyces spirodelae sp. nov., isolated from duckweed.</title>
        <authorList>
            <person name="Saimee Y."/>
            <person name="Duangmal K."/>
        </authorList>
    </citation>
    <scope>NUCLEOTIDE SEQUENCE [LARGE SCALE GENOMIC DNA]</scope>
    <source>
        <strain evidence="2 3">DSM 42105</strain>
    </source>
</reference>
<dbReference type="EMBL" id="JAFFZM010000014">
    <property type="protein sequence ID" value="MBO8200987.1"/>
    <property type="molecule type" value="Genomic_DNA"/>
</dbReference>
<name>A0ABS3XZZ4_9ACTN</name>
<feature type="compositionally biased region" description="Low complexity" evidence="1">
    <location>
        <begin position="28"/>
        <end position="57"/>
    </location>
</feature>
<dbReference type="Proteomes" id="UP000721954">
    <property type="component" value="Unassembled WGS sequence"/>
</dbReference>
<comment type="caution">
    <text evidence="2">The sequence shown here is derived from an EMBL/GenBank/DDBJ whole genome shotgun (WGS) entry which is preliminary data.</text>
</comment>
<accession>A0ABS3XZZ4</accession>